<proteinExistence type="predicted"/>
<reference evidence="1 2" key="1">
    <citation type="submission" date="2016-07" db="EMBL/GenBank/DDBJ databases">
        <title>Characterization of isolates of Eisenbergiella tayi derived from blood cultures, using whole genome sequencing.</title>
        <authorList>
            <person name="Burdz T."/>
            <person name="Wiebe D."/>
            <person name="Huynh C."/>
            <person name="Bernard K."/>
        </authorList>
    </citation>
    <scope>NUCLEOTIDE SEQUENCE [LARGE SCALE GENOMIC DNA]</scope>
    <source>
        <strain evidence="1 2">NML 120489</strain>
    </source>
</reference>
<protein>
    <submittedName>
        <fullName evidence="1">Uncharacterized protein</fullName>
    </submittedName>
</protein>
<name>A0A1E3AS56_9FIRM</name>
<gene>
    <name evidence="1" type="ORF">BEH84_03445</name>
</gene>
<dbReference type="AlphaFoldDB" id="A0A1E3AS56"/>
<accession>A0A1E3AS56</accession>
<sequence length="200" mass="23920">MDRTEKIDQVINDYRAERFADRKEEIKEYYKANRNEICLEFIRKVRRGIQSCQKEQKAVKNIILSVLYSSSLTKSYELQIAFCDERMFFDDTPVYEYWTPAFIFEHVENDITDFKRKAAAKIPRIKEYELDDVRSTYLWNHYFMVMLLLRELVPMAVEEVYGECNMPDADVVVSFGRYMEKSIPLYQRGKTDEIFSSGNR</sequence>
<evidence type="ECO:0000313" key="2">
    <source>
        <dbReference type="Proteomes" id="UP000095003"/>
    </source>
</evidence>
<dbReference type="EMBL" id="MCGI01000003">
    <property type="protein sequence ID" value="ODM11016.1"/>
    <property type="molecule type" value="Genomic_DNA"/>
</dbReference>
<dbReference type="RefSeq" id="WP_069157713.1">
    <property type="nucleotide sequence ID" value="NZ_JAYAZY010000013.1"/>
</dbReference>
<dbReference type="Proteomes" id="UP000095003">
    <property type="component" value="Unassembled WGS sequence"/>
</dbReference>
<organism evidence="1 2">
    <name type="scientific">Eisenbergiella tayi</name>
    <dbReference type="NCBI Taxonomy" id="1432052"/>
    <lineage>
        <taxon>Bacteria</taxon>
        <taxon>Bacillati</taxon>
        <taxon>Bacillota</taxon>
        <taxon>Clostridia</taxon>
        <taxon>Lachnospirales</taxon>
        <taxon>Lachnospiraceae</taxon>
        <taxon>Eisenbergiella</taxon>
    </lineage>
</organism>
<evidence type="ECO:0000313" key="1">
    <source>
        <dbReference type="EMBL" id="ODM11016.1"/>
    </source>
</evidence>
<comment type="caution">
    <text evidence="1">The sequence shown here is derived from an EMBL/GenBank/DDBJ whole genome shotgun (WGS) entry which is preliminary data.</text>
</comment>